<name>A0AAW8CPX8_9BURK</name>
<sequence>MVFSDDSSGFAFSCEDAKMSISANSWSRRLSHIARIVGPILIMTGSLPEPDYISQILGKRPRDIFIIANTDAHREASMLKRRFPDVRIALHRNTNAKAVLVAPDTVWVSSTDFGKTTQIESAVGLHSRLVFERTRESFFNKLWAEASEVA</sequence>
<dbReference type="EMBL" id="JAUSRD010000003">
    <property type="protein sequence ID" value="MDP9892357.1"/>
    <property type="molecule type" value="Genomic_DNA"/>
</dbReference>
<dbReference type="Proteomes" id="UP001242045">
    <property type="component" value="Unassembled WGS sequence"/>
</dbReference>
<protein>
    <submittedName>
        <fullName evidence="1">Uncharacterized protein</fullName>
    </submittedName>
</protein>
<comment type="caution">
    <text evidence="1">The sequence shown here is derived from an EMBL/GenBank/DDBJ whole genome shotgun (WGS) entry which is preliminary data.</text>
</comment>
<evidence type="ECO:0000313" key="2">
    <source>
        <dbReference type="Proteomes" id="UP001242045"/>
    </source>
</evidence>
<organism evidence="1 2">
    <name type="scientific">Variovorax boronicumulans</name>
    <dbReference type="NCBI Taxonomy" id="436515"/>
    <lineage>
        <taxon>Bacteria</taxon>
        <taxon>Pseudomonadati</taxon>
        <taxon>Pseudomonadota</taxon>
        <taxon>Betaproteobacteria</taxon>
        <taxon>Burkholderiales</taxon>
        <taxon>Comamonadaceae</taxon>
        <taxon>Variovorax</taxon>
    </lineage>
</organism>
<gene>
    <name evidence="1" type="ORF">J2W31_001462</name>
</gene>
<reference evidence="1" key="1">
    <citation type="submission" date="2023-07" db="EMBL/GenBank/DDBJ databases">
        <title>Sorghum-associated microbial communities from plants grown in Nebraska, USA.</title>
        <authorList>
            <person name="Schachtman D."/>
        </authorList>
    </citation>
    <scope>NUCLEOTIDE SEQUENCE</scope>
    <source>
        <strain evidence="1">DS3754</strain>
    </source>
</reference>
<dbReference type="AlphaFoldDB" id="A0AAW8CPX8"/>
<proteinExistence type="predicted"/>
<evidence type="ECO:0000313" key="1">
    <source>
        <dbReference type="EMBL" id="MDP9892357.1"/>
    </source>
</evidence>
<accession>A0AAW8CPX8</accession>